<evidence type="ECO:0000256" key="5">
    <source>
        <dbReference type="ARBA" id="ARBA00022729"/>
    </source>
</evidence>
<dbReference type="AlphaFoldDB" id="A0A9Q1KS53"/>
<dbReference type="Pfam" id="PF05938">
    <property type="entry name" value="Self-incomp_S1"/>
    <property type="match status" value="1"/>
</dbReference>
<proteinExistence type="inferred from homology"/>
<comment type="similarity">
    <text evidence="2 6">Belongs to the plant self-incompatibility (S1) protein family.</text>
</comment>
<comment type="subcellular location">
    <subcellularLocation>
        <location evidence="1 6">Secreted</location>
    </subcellularLocation>
</comment>
<dbReference type="PANTHER" id="PTHR31232:SF105">
    <property type="entry name" value="S-PROTEIN HOMOLOG"/>
    <property type="match status" value="1"/>
</dbReference>
<comment type="caution">
    <text evidence="7">The sequence shown here is derived from an EMBL/GenBank/DDBJ whole genome shotgun (WGS) entry which is preliminary data.</text>
</comment>
<dbReference type="EMBL" id="JAKOGI010000029">
    <property type="protein sequence ID" value="KAJ8448583.1"/>
    <property type="molecule type" value="Genomic_DNA"/>
</dbReference>
<keyword evidence="8" id="KW-1185">Reference proteome</keyword>
<dbReference type="InterPro" id="IPR010264">
    <property type="entry name" value="Self-incomp_S1"/>
</dbReference>
<evidence type="ECO:0000256" key="3">
    <source>
        <dbReference type="ARBA" id="ARBA00022471"/>
    </source>
</evidence>
<dbReference type="Proteomes" id="UP001153076">
    <property type="component" value="Unassembled WGS sequence"/>
</dbReference>
<dbReference type="PANTHER" id="PTHR31232">
    <property type="match status" value="1"/>
</dbReference>
<feature type="signal peptide" evidence="6">
    <location>
        <begin position="1"/>
        <end position="35"/>
    </location>
</feature>
<feature type="chain" id="PRO_5040529726" description="S-protein homolog" evidence="6">
    <location>
        <begin position="36"/>
        <end position="154"/>
    </location>
</feature>
<accession>A0A9Q1KS53</accession>
<dbReference type="GO" id="GO:0060320">
    <property type="term" value="P:rejection of self pollen"/>
    <property type="evidence" value="ECO:0007669"/>
    <property type="project" value="UniProtKB-KW"/>
</dbReference>
<name>A0A9Q1KS53_9CARY</name>
<evidence type="ECO:0000256" key="1">
    <source>
        <dbReference type="ARBA" id="ARBA00004613"/>
    </source>
</evidence>
<evidence type="ECO:0000313" key="7">
    <source>
        <dbReference type="EMBL" id="KAJ8448583.1"/>
    </source>
</evidence>
<keyword evidence="5 6" id="KW-0732">Signal</keyword>
<protein>
    <recommendedName>
        <fullName evidence="6">S-protein homolog</fullName>
    </recommendedName>
</protein>
<gene>
    <name evidence="7" type="ORF">Cgig2_012227</name>
</gene>
<evidence type="ECO:0000256" key="2">
    <source>
        <dbReference type="ARBA" id="ARBA00005581"/>
    </source>
</evidence>
<evidence type="ECO:0000256" key="4">
    <source>
        <dbReference type="ARBA" id="ARBA00022525"/>
    </source>
</evidence>
<sequence length="154" mass="17832">MKKPVSSPKTSMGNPIALLPISIIIVACLARPVAADRHHITIWNDLATGRNLTIDCRSDTQDVGVHQIPPGQNHRWSFEDPHHTYCYCELISGDFKGQFDVYDRERDMARCEGYCTWYVRPEGLYIHYSDGETTKLIFTQFVNRVQYYEINYID</sequence>
<evidence type="ECO:0000256" key="6">
    <source>
        <dbReference type="RuleBase" id="RU367044"/>
    </source>
</evidence>
<dbReference type="PROSITE" id="PS51257">
    <property type="entry name" value="PROKAR_LIPOPROTEIN"/>
    <property type="match status" value="1"/>
</dbReference>
<keyword evidence="3 6" id="KW-0713">Self-incompatibility</keyword>
<evidence type="ECO:0000313" key="8">
    <source>
        <dbReference type="Proteomes" id="UP001153076"/>
    </source>
</evidence>
<dbReference type="OrthoDB" id="1727555at2759"/>
<reference evidence="7" key="1">
    <citation type="submission" date="2022-04" db="EMBL/GenBank/DDBJ databases">
        <title>Carnegiea gigantea Genome sequencing and assembly v2.</title>
        <authorList>
            <person name="Copetti D."/>
            <person name="Sanderson M.J."/>
            <person name="Burquez A."/>
            <person name="Wojciechowski M.F."/>
        </authorList>
    </citation>
    <scope>NUCLEOTIDE SEQUENCE</scope>
    <source>
        <strain evidence="7">SGP5-SGP5p</strain>
        <tissue evidence="7">Aerial part</tissue>
    </source>
</reference>
<dbReference type="GO" id="GO:0005576">
    <property type="term" value="C:extracellular region"/>
    <property type="evidence" value="ECO:0007669"/>
    <property type="project" value="UniProtKB-SubCell"/>
</dbReference>
<organism evidence="7 8">
    <name type="scientific">Carnegiea gigantea</name>
    <dbReference type="NCBI Taxonomy" id="171969"/>
    <lineage>
        <taxon>Eukaryota</taxon>
        <taxon>Viridiplantae</taxon>
        <taxon>Streptophyta</taxon>
        <taxon>Embryophyta</taxon>
        <taxon>Tracheophyta</taxon>
        <taxon>Spermatophyta</taxon>
        <taxon>Magnoliopsida</taxon>
        <taxon>eudicotyledons</taxon>
        <taxon>Gunneridae</taxon>
        <taxon>Pentapetalae</taxon>
        <taxon>Caryophyllales</taxon>
        <taxon>Cactineae</taxon>
        <taxon>Cactaceae</taxon>
        <taxon>Cactoideae</taxon>
        <taxon>Echinocereeae</taxon>
        <taxon>Carnegiea</taxon>
    </lineage>
</organism>
<keyword evidence="4 6" id="KW-0964">Secreted</keyword>